<evidence type="ECO:0000256" key="2">
    <source>
        <dbReference type="ARBA" id="ARBA00022448"/>
    </source>
</evidence>
<keyword evidence="4" id="KW-0812">Transmembrane</keyword>
<keyword evidence="6" id="KW-0998">Cell outer membrane</keyword>
<keyword evidence="2" id="KW-0813">Transport</keyword>
<keyword evidence="5" id="KW-0472">Membrane</keyword>
<dbReference type="SUPFAM" id="SSF49464">
    <property type="entry name" value="Carboxypeptidase regulatory domain-like"/>
    <property type="match status" value="1"/>
</dbReference>
<dbReference type="GO" id="GO:0015344">
    <property type="term" value="F:siderophore uptake transmembrane transporter activity"/>
    <property type="evidence" value="ECO:0007669"/>
    <property type="project" value="TreeGrafter"/>
</dbReference>
<dbReference type="PANTHER" id="PTHR30069">
    <property type="entry name" value="TONB-DEPENDENT OUTER MEMBRANE RECEPTOR"/>
    <property type="match status" value="1"/>
</dbReference>
<reference evidence="8" key="1">
    <citation type="submission" date="2011-01" db="EMBL/GenBank/DDBJ databases">
        <authorList>
            <person name="Muzny D."/>
            <person name="Qin X."/>
            <person name="Buhay C."/>
            <person name="Dugan-Rocha S."/>
            <person name="Ding Y."/>
            <person name="Chen G."/>
            <person name="Hawes A."/>
            <person name="Holder M."/>
            <person name="Jhangiani S."/>
            <person name="Johnson A."/>
            <person name="Khan Z."/>
            <person name="Li Z."/>
            <person name="Liu W."/>
            <person name="Liu X."/>
            <person name="Perez L."/>
            <person name="Shen H."/>
            <person name="Wang Q."/>
            <person name="Watt J."/>
            <person name="Xi L."/>
            <person name="Xin Y."/>
            <person name="Zhou J."/>
            <person name="Deng J."/>
            <person name="Jiang H."/>
            <person name="Liu Y."/>
            <person name="Qu J."/>
            <person name="Song X.-Z."/>
            <person name="Zhang L."/>
            <person name="Villasana D."/>
            <person name="Johnson A."/>
            <person name="Liu J."/>
            <person name="Liyanage D."/>
            <person name="Lorensuhewa L."/>
            <person name="Robinson T."/>
            <person name="Song A."/>
            <person name="Song B.-B."/>
            <person name="Dinh H."/>
            <person name="Thornton R."/>
            <person name="Coyle M."/>
            <person name="Francisco L."/>
            <person name="Jackson L."/>
            <person name="Javaid M."/>
            <person name="Korchina V."/>
            <person name="Kovar C."/>
            <person name="Mata R."/>
            <person name="Mathew T."/>
            <person name="Ngo R."/>
            <person name="Nguyen L."/>
            <person name="Nguyen N."/>
            <person name="Okwuonu G."/>
            <person name="Ongeri F."/>
            <person name="Pham C."/>
            <person name="Simmons D."/>
            <person name="Wilczek-Boney K."/>
            <person name="Hale W."/>
            <person name="Jakkamsetti A."/>
            <person name="Pham P."/>
            <person name="Ruth R."/>
            <person name="San Lucas F."/>
            <person name="Warren J."/>
            <person name="Zhang J."/>
            <person name="Zhao Z."/>
            <person name="Zhou C."/>
            <person name="Zhu D."/>
            <person name="Lee S."/>
            <person name="Bess C."/>
            <person name="Blankenburg K."/>
            <person name="Forbes L."/>
            <person name="Fu Q."/>
            <person name="Gubbala S."/>
            <person name="Hirani K."/>
            <person name="Jayaseelan J.C."/>
            <person name="Lara F."/>
            <person name="Munidasa M."/>
            <person name="Palculict T."/>
            <person name="Patil S."/>
            <person name="Pu L.-L."/>
            <person name="Saada N."/>
            <person name="Tang L."/>
            <person name="Weissenberger G."/>
            <person name="Zhu Y."/>
            <person name="Hemphill L."/>
            <person name="Shang Y."/>
            <person name="Youmans B."/>
            <person name="Ayvaz T."/>
            <person name="Ross M."/>
            <person name="Santibanez J."/>
            <person name="Aqrawi P."/>
            <person name="Gross S."/>
            <person name="Joshi V."/>
            <person name="Fowler G."/>
            <person name="Nazareth L."/>
            <person name="Reid J."/>
            <person name="Worley K."/>
            <person name="Petrosino J."/>
            <person name="Highlander S."/>
            <person name="Gibbs R."/>
        </authorList>
    </citation>
    <scope>NUCLEOTIDE SEQUENCE [LARGE SCALE GENOMIC DNA]</scope>
    <source>
        <strain evidence="8">ATCC 33269</strain>
    </source>
</reference>
<feature type="domain" description="TonB-dependent transporter Oar-like beta-barrel" evidence="7">
    <location>
        <begin position="280"/>
        <end position="353"/>
    </location>
</feature>
<organism evidence="8 9">
    <name type="scientific">Hoylesella oralis ATCC 33269</name>
    <dbReference type="NCBI Taxonomy" id="873533"/>
    <lineage>
        <taxon>Bacteria</taxon>
        <taxon>Pseudomonadati</taxon>
        <taxon>Bacteroidota</taxon>
        <taxon>Bacteroidia</taxon>
        <taxon>Bacteroidales</taxon>
        <taxon>Prevotellaceae</taxon>
        <taxon>Hoylesella</taxon>
    </lineage>
</organism>
<evidence type="ECO:0000313" key="8">
    <source>
        <dbReference type="EMBL" id="EFZ36319.1"/>
    </source>
</evidence>
<dbReference type="GO" id="GO:0009279">
    <property type="term" value="C:cell outer membrane"/>
    <property type="evidence" value="ECO:0007669"/>
    <property type="project" value="UniProtKB-SubCell"/>
</dbReference>
<sequence length="1109" mass="124589">MHEVFVCAATIFGLFCLFLQHNTKRRGLDAPQSLIKKHQGMLRKMQVLTAAMLLLASAVMAQVTTSGISGKITSAGGEVIGATVTAKHEPSGTVYRAITNTDGRYTIQGMRVGGPYTVEITYVGHQPKSFNNVTLLLGETRNLSCSLEEDAHELQELVVTGKSGLNASKTGAAMSIDADMIGKMPSVSHSISDIARMNPQLTTNNQSGAMSFAGTNNRYNAFQIDGAMNNDVFGLTASGSNGGQANTQPVSMETIDQIQINIAPFDVRQSGFTGGAINAITKSGTNDFHGSAYAYGNNENLVGRHYKNPDGTYAQPYQDEREYLFGFTLGGPIVKNKLFFFANYEKSDKHYPNQYGLGAEGSDVPVDRAKEILENIKEMASAQGYNYGQDYVTPSIYTKSEKMGLKLDWNINDFNKLSVRWSYVKGNQTKANGGRKILVSGDRPYEFASKTHTFIAELQSRLSAVLSNEARATYVNVRDARTSGAPFPSVTVSNVGTGGGAVYIGNDYNSMANSLDQDVFTLEDNLTWYKGNHTFTFGTHNEFYQFANLYIPNLYGGYTFDSYDEFKNYYDNWKAGNPDGTSIKDYRFQRANVDVTGDAHWKPEFGAGQLGFYVQDKWDVTNSFQLTYGLRMDMPLFFDTPTENKGFNEYATAQGWNYKTNQRLSSTPMWSPRAGFRWDIENNRKFILRGGVGIFTGRIPFVWLSNNFSNTGVQFSNYRTSGTKDLRLILDPNKQEDNAALLKASGSQTINLFDKNFKFAQSLRFNLGFDFNLLGIDWTAEAIYSKTLNDVYYQNIAYEETGKTFSQMPYGYAWDNRPMYERKTKGTPYSDIYLLKNTSKGYTYSLSIKGEKRFDFGLDLTASYTFTKSKSISSVTSSVAASNWNNTHTYRFSNSPELGNSAFNIPHIIKASAFYHLDWGRNKLLTTTVGIIYEGRSGSPYSILYRNDINGDNGRGNDLMFIPTDEQIDQMQFMPTKDFTADQQRANFKQWLANTPYLRDHRGEYYKRYADNLQFENHFDLHVAQKVNIRVGKYVHGLELTMDIMNVANLLNKNWGRSYGSGYSSEFMSPLTYSGNGKFQFLQTPDYVLKNPDDYYSRWRGQIGLKYTF</sequence>
<comment type="caution">
    <text evidence="8">The sequence shown here is derived from an EMBL/GenBank/DDBJ whole genome shotgun (WGS) entry which is preliminary data.</text>
</comment>
<protein>
    <recommendedName>
        <fullName evidence="7">TonB-dependent transporter Oar-like beta-barrel domain-containing protein</fullName>
    </recommendedName>
</protein>
<dbReference type="Gene3D" id="2.60.40.1120">
    <property type="entry name" value="Carboxypeptidase-like, regulatory domain"/>
    <property type="match status" value="1"/>
</dbReference>
<accession>E7RSW8</accession>
<dbReference type="SUPFAM" id="SSF56935">
    <property type="entry name" value="Porins"/>
    <property type="match status" value="1"/>
</dbReference>
<dbReference type="InterPro" id="IPR036942">
    <property type="entry name" value="Beta-barrel_TonB_sf"/>
</dbReference>
<dbReference type="Pfam" id="PF25183">
    <property type="entry name" value="OMP_b-brl_4"/>
    <property type="match status" value="2"/>
</dbReference>
<dbReference type="Gene3D" id="2.40.170.20">
    <property type="entry name" value="TonB-dependent receptor, beta-barrel domain"/>
    <property type="match status" value="1"/>
</dbReference>
<dbReference type="eggNOG" id="COG4771">
    <property type="taxonomic scope" value="Bacteria"/>
</dbReference>
<evidence type="ECO:0000256" key="3">
    <source>
        <dbReference type="ARBA" id="ARBA00022452"/>
    </source>
</evidence>
<dbReference type="InterPro" id="IPR057601">
    <property type="entry name" value="Oar-like_b-barrel"/>
</dbReference>
<dbReference type="InterPro" id="IPR008969">
    <property type="entry name" value="CarboxyPept-like_regulatory"/>
</dbReference>
<evidence type="ECO:0000256" key="4">
    <source>
        <dbReference type="ARBA" id="ARBA00022692"/>
    </source>
</evidence>
<dbReference type="HOGENOM" id="CLU_006298_1_0_10"/>
<evidence type="ECO:0000256" key="6">
    <source>
        <dbReference type="ARBA" id="ARBA00023237"/>
    </source>
</evidence>
<evidence type="ECO:0000256" key="5">
    <source>
        <dbReference type="ARBA" id="ARBA00023136"/>
    </source>
</evidence>
<evidence type="ECO:0000256" key="1">
    <source>
        <dbReference type="ARBA" id="ARBA00004571"/>
    </source>
</evidence>
<dbReference type="InterPro" id="IPR039426">
    <property type="entry name" value="TonB-dep_rcpt-like"/>
</dbReference>
<evidence type="ECO:0000259" key="7">
    <source>
        <dbReference type="Pfam" id="PF25183"/>
    </source>
</evidence>
<comment type="subcellular location">
    <subcellularLocation>
        <location evidence="1">Cell outer membrane</location>
        <topology evidence="1">Multi-pass membrane protein</topology>
    </subcellularLocation>
</comment>
<proteinExistence type="predicted"/>
<name>E7RSW8_9BACT</name>
<keyword evidence="3" id="KW-1134">Transmembrane beta strand</keyword>
<dbReference type="Pfam" id="PF13620">
    <property type="entry name" value="CarboxypepD_reg"/>
    <property type="match status" value="1"/>
</dbReference>
<dbReference type="Gene3D" id="2.170.130.10">
    <property type="entry name" value="TonB-dependent receptor, plug domain"/>
    <property type="match status" value="1"/>
</dbReference>
<dbReference type="AlphaFoldDB" id="E7RSW8"/>
<evidence type="ECO:0000313" key="9">
    <source>
        <dbReference type="Proteomes" id="UP000005580"/>
    </source>
</evidence>
<dbReference type="STRING" id="28134.SAMN05444288_0946"/>
<dbReference type="EMBL" id="AEPE02000006">
    <property type="protein sequence ID" value="EFZ36319.1"/>
    <property type="molecule type" value="Genomic_DNA"/>
</dbReference>
<keyword evidence="9" id="KW-1185">Reference proteome</keyword>
<dbReference type="GO" id="GO:0044718">
    <property type="term" value="P:siderophore transmembrane transport"/>
    <property type="evidence" value="ECO:0007669"/>
    <property type="project" value="TreeGrafter"/>
</dbReference>
<feature type="domain" description="TonB-dependent transporter Oar-like beta-barrel" evidence="7">
    <location>
        <begin position="372"/>
        <end position="1050"/>
    </location>
</feature>
<dbReference type="InterPro" id="IPR037066">
    <property type="entry name" value="Plug_dom_sf"/>
</dbReference>
<dbReference type="PANTHER" id="PTHR30069:SF46">
    <property type="entry name" value="OAR PROTEIN"/>
    <property type="match status" value="1"/>
</dbReference>
<gene>
    <name evidence="8" type="ORF">HMPREF0663_12386</name>
</gene>
<dbReference type="Proteomes" id="UP000005580">
    <property type="component" value="Unassembled WGS sequence"/>
</dbReference>